<dbReference type="PROSITE" id="PS50931">
    <property type="entry name" value="HTH_LYSR"/>
    <property type="match status" value="1"/>
</dbReference>
<organism evidence="6 7">
    <name type="scientific">Aquamicrobium zhengzhouense</name>
    <dbReference type="NCBI Taxonomy" id="2781738"/>
    <lineage>
        <taxon>Bacteria</taxon>
        <taxon>Pseudomonadati</taxon>
        <taxon>Pseudomonadota</taxon>
        <taxon>Alphaproteobacteria</taxon>
        <taxon>Hyphomicrobiales</taxon>
        <taxon>Phyllobacteriaceae</taxon>
        <taxon>Aquamicrobium</taxon>
    </lineage>
</organism>
<name>A0ABS0SGJ9_9HYPH</name>
<comment type="caution">
    <text evidence="6">The sequence shown here is derived from an EMBL/GenBank/DDBJ whole genome shotgun (WGS) entry which is preliminary data.</text>
</comment>
<dbReference type="Pfam" id="PF03466">
    <property type="entry name" value="LysR_substrate"/>
    <property type="match status" value="1"/>
</dbReference>
<dbReference type="PANTHER" id="PTHR30346">
    <property type="entry name" value="TRANSCRIPTIONAL DUAL REGULATOR HCAR-RELATED"/>
    <property type="match status" value="1"/>
</dbReference>
<dbReference type="InterPro" id="IPR005119">
    <property type="entry name" value="LysR_subst-bd"/>
</dbReference>
<dbReference type="PANTHER" id="PTHR30346:SF0">
    <property type="entry name" value="HCA OPERON TRANSCRIPTIONAL ACTIVATOR HCAR"/>
    <property type="match status" value="1"/>
</dbReference>
<evidence type="ECO:0000256" key="1">
    <source>
        <dbReference type="ARBA" id="ARBA00009437"/>
    </source>
</evidence>
<protein>
    <submittedName>
        <fullName evidence="6">LysR family transcriptional regulator</fullName>
    </submittedName>
</protein>
<dbReference type="InterPro" id="IPR036390">
    <property type="entry name" value="WH_DNA-bd_sf"/>
</dbReference>
<keyword evidence="4" id="KW-0804">Transcription</keyword>
<feature type="domain" description="HTH lysR-type" evidence="5">
    <location>
        <begin position="6"/>
        <end position="64"/>
    </location>
</feature>
<evidence type="ECO:0000256" key="2">
    <source>
        <dbReference type="ARBA" id="ARBA00023015"/>
    </source>
</evidence>
<evidence type="ECO:0000256" key="3">
    <source>
        <dbReference type="ARBA" id="ARBA00023125"/>
    </source>
</evidence>
<dbReference type="Proteomes" id="UP000601789">
    <property type="component" value="Unassembled WGS sequence"/>
</dbReference>
<dbReference type="Gene3D" id="1.10.10.10">
    <property type="entry name" value="Winged helix-like DNA-binding domain superfamily/Winged helix DNA-binding domain"/>
    <property type="match status" value="1"/>
</dbReference>
<proteinExistence type="inferred from homology"/>
<evidence type="ECO:0000313" key="6">
    <source>
        <dbReference type="EMBL" id="MBI1621924.1"/>
    </source>
</evidence>
<comment type="similarity">
    <text evidence="1">Belongs to the LysR transcriptional regulatory family.</text>
</comment>
<evidence type="ECO:0000313" key="7">
    <source>
        <dbReference type="Proteomes" id="UP000601789"/>
    </source>
</evidence>
<evidence type="ECO:0000259" key="5">
    <source>
        <dbReference type="PROSITE" id="PS50931"/>
    </source>
</evidence>
<dbReference type="SUPFAM" id="SSF53850">
    <property type="entry name" value="Periplasmic binding protein-like II"/>
    <property type="match status" value="1"/>
</dbReference>
<gene>
    <name evidence="6" type="ORF">IOD40_14775</name>
</gene>
<reference evidence="6 7" key="1">
    <citation type="submission" date="2020-10" db="EMBL/GenBank/DDBJ databases">
        <title>Aquamicrobium zhengzhouensis sp. nov., a exopolysaccharide producing bacterium isolated from farmland soil.</title>
        <authorList>
            <person name="Wang X."/>
        </authorList>
    </citation>
    <scope>NUCLEOTIDE SEQUENCE [LARGE SCALE GENOMIC DNA]</scope>
    <source>
        <strain evidence="7">cd-1</strain>
    </source>
</reference>
<dbReference type="Pfam" id="PF00126">
    <property type="entry name" value="HTH_1"/>
    <property type="match status" value="1"/>
</dbReference>
<evidence type="ECO:0000256" key="4">
    <source>
        <dbReference type="ARBA" id="ARBA00023163"/>
    </source>
</evidence>
<dbReference type="InterPro" id="IPR036388">
    <property type="entry name" value="WH-like_DNA-bd_sf"/>
</dbReference>
<keyword evidence="3" id="KW-0238">DNA-binding</keyword>
<keyword evidence="2" id="KW-0805">Transcription regulation</keyword>
<dbReference type="EMBL" id="JADGMQ010000011">
    <property type="protein sequence ID" value="MBI1621924.1"/>
    <property type="molecule type" value="Genomic_DNA"/>
</dbReference>
<keyword evidence="7" id="KW-1185">Reference proteome</keyword>
<dbReference type="RefSeq" id="WP_198477453.1">
    <property type="nucleotide sequence ID" value="NZ_JADGMQ010000011.1"/>
</dbReference>
<dbReference type="SUPFAM" id="SSF46785">
    <property type="entry name" value="Winged helix' DNA-binding domain"/>
    <property type="match status" value="1"/>
</dbReference>
<sequence>MATIPFTIRQLEYFDAVASEGSLAAAALRCHVSASALALALDELEHHLGVQLFVRRKGKGVILTNAGSRLLSHARRVLSGADGLAADAGQTAKSLSGRFAIGCFSSLAPFFLPGIMEDFQGAHPALEIEIEEADAPWLDEMLLQGRIDVALLYSVDVSSQLAFDPLHELLPYVLVGKMHPLADRGSVRLEELADEPMILFDRNPTRQNTENIFAKIGLRPKVGHTTTNFELTRCLVGRGLGYGLLFQRPAATTTYDGHEIVMLEIEDDVPGTVVGLARPAGAPRTARYTALLDHLLALTAKRRRIRA</sequence>
<accession>A0ABS0SGJ9</accession>
<dbReference type="Gene3D" id="3.40.190.10">
    <property type="entry name" value="Periplasmic binding protein-like II"/>
    <property type="match status" value="2"/>
</dbReference>
<dbReference type="InterPro" id="IPR000847">
    <property type="entry name" value="LysR_HTH_N"/>
</dbReference>